<proteinExistence type="predicted"/>
<evidence type="ECO:0000313" key="2">
    <source>
        <dbReference type="EMBL" id="KYM90889.1"/>
    </source>
</evidence>
<sequence>MAQLNAFSVRPPLTAVQPFEGADVTTRPLLSVHYPNVMSPFYTIALPRNALTIDQFLREDNAGTYGNGADSGEEREQSRSVAVARASRARDVTAFPPFSPFPPLYITAFPNHLINEFLNSFNSYPRQFTLEVEGERLNFLDVTIINSNYPLSQKKGVLNMVDRAFLLSHPKYHEDNLNFIIKKDIEIDKEKTSWFILSFLPFIYEKYKNIIKKNLDPDSFSPSAFIPFAPSHSSAVHTKELTLLFAICHPLLSTLSPAAFFVPSVRALLWDCQHRPRLHPRVLCRHLLSLFSPHSKSFLHISFHRRRSTKKLHCEFDFSKREERRMRTFDAVNCGVQRKSGKREIVQTVPCRVESSRVETRYRSQRSTCDLERDRIHPPYFEGSQFPARDHVVPPPTWKREIAPRWRKLRQRGKRGASSRERWSRKGKIREEARRRRVDNVGKGEEGMSKWNQRAQRKRERTGRGVEGGERRVVEEATKRPRDKKKEDEGRGGRRNDDGREMGEKGEETEREREEGGRREANGQEEEKREGGRVKHEERVRLLCEWQRDRRGKRKRTWRGREAR</sequence>
<evidence type="ECO:0000313" key="3">
    <source>
        <dbReference type="Proteomes" id="UP000078540"/>
    </source>
</evidence>
<dbReference type="AlphaFoldDB" id="A0A195BSU2"/>
<feature type="region of interest" description="Disordered" evidence="1">
    <location>
        <begin position="64"/>
        <end position="83"/>
    </location>
</feature>
<organism evidence="2 3">
    <name type="scientific">Atta colombica</name>
    <dbReference type="NCBI Taxonomy" id="520822"/>
    <lineage>
        <taxon>Eukaryota</taxon>
        <taxon>Metazoa</taxon>
        <taxon>Ecdysozoa</taxon>
        <taxon>Arthropoda</taxon>
        <taxon>Hexapoda</taxon>
        <taxon>Insecta</taxon>
        <taxon>Pterygota</taxon>
        <taxon>Neoptera</taxon>
        <taxon>Endopterygota</taxon>
        <taxon>Hymenoptera</taxon>
        <taxon>Apocrita</taxon>
        <taxon>Aculeata</taxon>
        <taxon>Formicoidea</taxon>
        <taxon>Formicidae</taxon>
        <taxon>Myrmicinae</taxon>
        <taxon>Atta</taxon>
    </lineage>
</organism>
<protein>
    <submittedName>
        <fullName evidence="2">Uncharacterized protein</fullName>
    </submittedName>
</protein>
<keyword evidence="3" id="KW-1185">Reference proteome</keyword>
<feature type="compositionally biased region" description="Basic and acidic residues" evidence="1">
    <location>
        <begin position="418"/>
        <end position="448"/>
    </location>
</feature>
<name>A0A195BSU2_9HYME</name>
<feature type="compositionally biased region" description="Basic and acidic residues" evidence="1">
    <location>
        <begin position="462"/>
        <end position="535"/>
    </location>
</feature>
<accession>A0A195BSU2</accession>
<evidence type="ECO:0000256" key="1">
    <source>
        <dbReference type="SAM" id="MobiDB-lite"/>
    </source>
</evidence>
<feature type="region of interest" description="Disordered" evidence="1">
    <location>
        <begin position="403"/>
        <end position="535"/>
    </location>
</feature>
<dbReference type="EMBL" id="KQ976409">
    <property type="protein sequence ID" value="KYM90889.1"/>
    <property type="molecule type" value="Genomic_DNA"/>
</dbReference>
<gene>
    <name evidence="2" type="ORF">ALC53_01655</name>
</gene>
<reference evidence="2 3" key="1">
    <citation type="submission" date="2015-09" db="EMBL/GenBank/DDBJ databases">
        <title>Atta colombica WGS genome.</title>
        <authorList>
            <person name="Nygaard S."/>
            <person name="Hu H."/>
            <person name="Boomsma J."/>
            <person name="Zhang G."/>
        </authorList>
    </citation>
    <scope>NUCLEOTIDE SEQUENCE [LARGE SCALE GENOMIC DNA]</scope>
    <source>
        <strain evidence="2">Treedump-2</strain>
        <tissue evidence="2">Whole body</tissue>
    </source>
</reference>
<dbReference type="Proteomes" id="UP000078540">
    <property type="component" value="Unassembled WGS sequence"/>
</dbReference>
<feature type="compositionally biased region" description="Basic residues" evidence="1">
    <location>
        <begin position="405"/>
        <end position="417"/>
    </location>
</feature>